<sequence length="82" mass="9302">MAYEMTASMDEIKNQQPLVTKHNRHKRPFRAKIIQASSELDSTEPKRRHGLEQIQEQTTKSETKPPQQSSGSAANNGQPICR</sequence>
<dbReference type="AlphaFoldDB" id="A0A392QVC8"/>
<evidence type="ECO:0000313" key="2">
    <source>
        <dbReference type="EMBL" id="MCI27967.1"/>
    </source>
</evidence>
<comment type="caution">
    <text evidence="2">The sequence shown here is derived from an EMBL/GenBank/DDBJ whole genome shotgun (WGS) entry which is preliminary data.</text>
</comment>
<keyword evidence="3" id="KW-1185">Reference proteome</keyword>
<feature type="compositionally biased region" description="Polar residues" evidence="1">
    <location>
        <begin position="54"/>
        <end position="82"/>
    </location>
</feature>
<organism evidence="2 3">
    <name type="scientific">Trifolium medium</name>
    <dbReference type="NCBI Taxonomy" id="97028"/>
    <lineage>
        <taxon>Eukaryota</taxon>
        <taxon>Viridiplantae</taxon>
        <taxon>Streptophyta</taxon>
        <taxon>Embryophyta</taxon>
        <taxon>Tracheophyta</taxon>
        <taxon>Spermatophyta</taxon>
        <taxon>Magnoliopsida</taxon>
        <taxon>eudicotyledons</taxon>
        <taxon>Gunneridae</taxon>
        <taxon>Pentapetalae</taxon>
        <taxon>rosids</taxon>
        <taxon>fabids</taxon>
        <taxon>Fabales</taxon>
        <taxon>Fabaceae</taxon>
        <taxon>Papilionoideae</taxon>
        <taxon>50 kb inversion clade</taxon>
        <taxon>NPAAA clade</taxon>
        <taxon>Hologalegina</taxon>
        <taxon>IRL clade</taxon>
        <taxon>Trifolieae</taxon>
        <taxon>Trifolium</taxon>
    </lineage>
</organism>
<dbReference type="EMBL" id="LXQA010162648">
    <property type="protein sequence ID" value="MCI27967.1"/>
    <property type="molecule type" value="Genomic_DNA"/>
</dbReference>
<accession>A0A392QVC8</accession>
<name>A0A392QVC8_9FABA</name>
<evidence type="ECO:0000313" key="3">
    <source>
        <dbReference type="Proteomes" id="UP000265520"/>
    </source>
</evidence>
<reference evidence="2 3" key="1">
    <citation type="journal article" date="2018" name="Front. Plant Sci.">
        <title>Red Clover (Trifolium pratense) and Zigzag Clover (T. medium) - A Picture of Genomic Similarities and Differences.</title>
        <authorList>
            <person name="Dluhosova J."/>
            <person name="Istvanek J."/>
            <person name="Nedelnik J."/>
            <person name="Repkova J."/>
        </authorList>
    </citation>
    <scope>NUCLEOTIDE SEQUENCE [LARGE SCALE GENOMIC DNA]</scope>
    <source>
        <strain evidence="3">cv. 10/8</strain>
        <tissue evidence="2">Leaf</tissue>
    </source>
</reference>
<evidence type="ECO:0000256" key="1">
    <source>
        <dbReference type="SAM" id="MobiDB-lite"/>
    </source>
</evidence>
<proteinExistence type="predicted"/>
<protein>
    <submittedName>
        <fullName evidence="2">Uncharacterized protein</fullName>
    </submittedName>
</protein>
<feature type="compositionally biased region" description="Basic residues" evidence="1">
    <location>
        <begin position="21"/>
        <end position="30"/>
    </location>
</feature>
<feature type="region of interest" description="Disordered" evidence="1">
    <location>
        <begin position="1"/>
        <end position="82"/>
    </location>
</feature>
<dbReference type="Proteomes" id="UP000265520">
    <property type="component" value="Unassembled WGS sequence"/>
</dbReference>